<sequence>MFIRHFRFHIAQRCYPYATPAGKPRGGVGFEETKVLPMKRKINERAQKATKSLKNKKNTKRDSGIVIGNGHGNEPGFRFNQQGRFLHSRAARFPSLLLIVLRTPPRGSVAFHQPGRLGSPRVALIVLEAARPSGYAHSIIPLKSKTEIALLMLDVKEEILVVKVKNEDQSTTMRNINNISQGTH</sequence>
<reference evidence="2 3" key="1">
    <citation type="submission" date="2024-05" db="EMBL/GenBank/DDBJ databases">
        <title>Genetic variation in Jamaican populations of the coffee berry borer (Hypothenemus hampei).</title>
        <authorList>
            <person name="Errbii M."/>
            <person name="Myrie A."/>
        </authorList>
    </citation>
    <scope>NUCLEOTIDE SEQUENCE [LARGE SCALE GENOMIC DNA]</scope>
    <source>
        <strain evidence="2">JA-Hopewell-2020-01-JO</strain>
        <tissue evidence="2">Whole body</tissue>
    </source>
</reference>
<organism evidence="2 3">
    <name type="scientific">Hypothenemus hampei</name>
    <name type="common">Coffee berry borer</name>
    <dbReference type="NCBI Taxonomy" id="57062"/>
    <lineage>
        <taxon>Eukaryota</taxon>
        <taxon>Metazoa</taxon>
        <taxon>Ecdysozoa</taxon>
        <taxon>Arthropoda</taxon>
        <taxon>Hexapoda</taxon>
        <taxon>Insecta</taxon>
        <taxon>Pterygota</taxon>
        <taxon>Neoptera</taxon>
        <taxon>Endopterygota</taxon>
        <taxon>Coleoptera</taxon>
        <taxon>Polyphaga</taxon>
        <taxon>Cucujiformia</taxon>
        <taxon>Curculionidae</taxon>
        <taxon>Scolytinae</taxon>
        <taxon>Hypothenemus</taxon>
    </lineage>
</organism>
<name>A0ABD1F653_HYPHA</name>
<evidence type="ECO:0000313" key="3">
    <source>
        <dbReference type="Proteomes" id="UP001566132"/>
    </source>
</evidence>
<evidence type="ECO:0000256" key="1">
    <source>
        <dbReference type="SAM" id="MobiDB-lite"/>
    </source>
</evidence>
<feature type="region of interest" description="Disordered" evidence="1">
    <location>
        <begin position="48"/>
        <end position="75"/>
    </location>
</feature>
<dbReference type="EMBL" id="JBDJPC010000002">
    <property type="protein sequence ID" value="KAL1513075.1"/>
    <property type="molecule type" value="Genomic_DNA"/>
</dbReference>
<protein>
    <submittedName>
        <fullName evidence="2">Uncharacterized protein</fullName>
    </submittedName>
</protein>
<comment type="caution">
    <text evidence="2">The sequence shown here is derived from an EMBL/GenBank/DDBJ whole genome shotgun (WGS) entry which is preliminary data.</text>
</comment>
<dbReference type="Proteomes" id="UP001566132">
    <property type="component" value="Unassembled WGS sequence"/>
</dbReference>
<keyword evidence="3" id="KW-1185">Reference proteome</keyword>
<gene>
    <name evidence="2" type="ORF">ABEB36_002549</name>
</gene>
<accession>A0ABD1F653</accession>
<proteinExistence type="predicted"/>
<evidence type="ECO:0000313" key="2">
    <source>
        <dbReference type="EMBL" id="KAL1513075.1"/>
    </source>
</evidence>
<dbReference type="AlphaFoldDB" id="A0ABD1F653"/>